<dbReference type="EMBL" id="AY118366">
    <property type="protein sequence ID" value="AAM48395.1"/>
    <property type="molecule type" value="mRNA"/>
</dbReference>
<dbReference type="FunCoup" id="O76904">
    <property type="interactions" value="93"/>
</dbReference>
<dbReference type="InterPro" id="IPR051666">
    <property type="entry name" value="SP_Capacitation_Regulator"/>
</dbReference>
<feature type="chain" id="PRO_5015096811" evidence="4">
    <location>
        <begin position="16"/>
        <end position="2118"/>
    </location>
</feature>
<evidence type="ECO:0000313" key="5">
    <source>
        <dbReference type="EMBL" id="AAF45603.1"/>
    </source>
</evidence>
<reference evidence="5" key="13">
    <citation type="journal article" date="2015" name="G3 (Bethesda)">
        <title>Gene Model Annotations for Drosophila melanogaster: Impact of High-Throughput Data.</title>
        <authorList>
            <consortium name="FlyBase Consortium"/>
            <person name="Matthews B.B."/>
            <person name="Dos Santos G."/>
            <person name="Crosby M.A."/>
            <person name="Emmert D.B."/>
            <person name="St Pierre S.E."/>
            <person name="Gramates L.S."/>
            <person name="Zhou P."/>
            <person name="Schroeder A.J."/>
            <person name="Falls K."/>
            <person name="Strelets V."/>
            <person name="Russo S.M."/>
            <person name="Gelbart W.M."/>
            <person name="null"/>
        </authorList>
    </citation>
    <scope>NUCLEOTIDE SEQUENCE</scope>
</reference>
<reference evidence="7" key="2">
    <citation type="submission" date="1999-04" db="EMBL/GenBank/DDBJ databases">
        <authorList>
            <person name="Benos P."/>
        </authorList>
    </citation>
    <scope>NUCLEOTIDE SEQUENCE</scope>
</reference>
<dbReference type="GO" id="GO:0007305">
    <property type="term" value="P:vitelline membrane formation involved in chorion-containing eggshell formation"/>
    <property type="evidence" value="ECO:0000315"/>
    <property type="project" value="FlyBase"/>
</dbReference>
<reference evidence="5" key="17">
    <citation type="submission" date="2024-06" db="EMBL/GenBank/DDBJ databases">
        <title>Drosophila melanogaster release 4 sequence.</title>
        <authorList>
            <consortium name="Berkeley Drosophila Genome Project"/>
            <person name="Celniker S."/>
            <person name="Carlson J."/>
            <person name="Wan K."/>
            <person name="Pfeiffer B."/>
            <person name="Frise E."/>
            <person name="George R."/>
            <person name="Hoskins R."/>
            <person name="Stapleton M."/>
            <person name="Pacleb J."/>
            <person name="Park S."/>
            <person name="Svirskas R."/>
            <person name="Smith E."/>
            <person name="Yu C."/>
            <person name="Rubin G."/>
        </authorList>
    </citation>
    <scope>NUCLEOTIDE SEQUENCE</scope>
</reference>
<dbReference type="EMBL" id="AE014298">
    <property type="protein sequence ID" value="AAF45603.1"/>
    <property type="molecule type" value="Genomic_DNA"/>
</dbReference>
<dbReference type="GlyGen" id="O76904">
    <property type="glycosylation" value="3 sites"/>
</dbReference>
<reference evidence="9" key="4">
    <citation type="journal article" date="2002" name="Genome Biol.">
        <title>Finishing a whole-genome shotgun: release 3 of the Drosophila melanogaster euchromatic genome sequence.</title>
        <authorList>
            <person name="Celniker S.E."/>
            <person name="Wheeler D.A."/>
            <person name="Kronmiller B."/>
            <person name="Carlson J.W."/>
            <person name="Halpern A."/>
            <person name="Patel S."/>
            <person name="Adams M."/>
            <person name="Champe M."/>
            <person name="Dugan S.P."/>
            <person name="Frise E."/>
            <person name="Hodgson A."/>
            <person name="George R.A."/>
            <person name="Hoskins R.A."/>
            <person name="Laverty T."/>
            <person name="Muzny D.M."/>
            <person name="Nelson C.R."/>
            <person name="Pacleb J.M."/>
            <person name="Park S."/>
            <person name="Pfeiffer B.D."/>
            <person name="Richards S."/>
            <person name="Sodergren E.J."/>
            <person name="Svirskas R."/>
            <person name="Tabor P.E."/>
            <person name="Wan K."/>
            <person name="Stapleton M."/>
            <person name="Sutton G.G."/>
            <person name="Venter C."/>
            <person name="Weinstock G."/>
            <person name="Scherer S.E."/>
            <person name="Myers E.W."/>
            <person name="Gibbs R.A."/>
            <person name="Rubin G.M."/>
        </authorList>
    </citation>
    <scope>NUCLEOTIDE SEQUENCE [LARGE SCALE GENOMIC DNA]</scope>
    <source>
        <strain evidence="9">Berkeley</strain>
    </source>
</reference>
<dbReference type="Proteomes" id="UP000000803">
    <property type="component" value="Chromosome X"/>
</dbReference>
<dbReference type="GO" id="GO:0007304">
    <property type="term" value="P:chorion-containing eggshell formation"/>
    <property type="evidence" value="ECO:0000315"/>
    <property type="project" value="FlyBase"/>
</dbReference>
<dbReference type="OrthoDB" id="6022258at2759"/>
<dbReference type="GO" id="GO:0008293">
    <property type="term" value="P:torso signaling pathway"/>
    <property type="evidence" value="ECO:0000315"/>
    <property type="project" value="FlyBase"/>
</dbReference>
<reference evidence="5" key="14">
    <citation type="journal article" date="2015" name="G3 (Bethesda)">
        <title>Gene Model Annotations for Drosophila melanogaster: The Rule-Benders.</title>
        <authorList>
            <consortium name="FlyBase Consortium"/>
            <person name="Crosby M.A."/>
            <person name="Gramates L.S."/>
            <person name="Dos Santos G."/>
            <person name="Matthews B.B."/>
            <person name="St Pierre S.E."/>
            <person name="Zhou P."/>
            <person name="Schroeder A.J."/>
            <person name="Falls K."/>
            <person name="Emmert D.B."/>
            <person name="Russo S.M."/>
            <person name="Gelbart W.M."/>
            <person name="null"/>
        </authorList>
    </citation>
    <scope>NUCLEOTIDE SEQUENCE</scope>
</reference>
<dbReference type="PaxDb" id="7227-FBpp0070200"/>
<dbReference type="HOGENOM" id="CLU_001349_0_0_1"/>
<reference evidence="5" key="10">
    <citation type="submission" date="2006-08" db="EMBL/GenBank/DDBJ databases">
        <authorList>
            <person name="Celniker S."/>
            <person name="Carlson J."/>
            <person name="Wan K."/>
            <person name="Frise E."/>
            <person name="Hoskins R."/>
            <person name="Park S."/>
            <person name="Svirskas R."/>
            <person name="Rubin G."/>
        </authorList>
    </citation>
    <scope>NUCLEOTIDE SEQUENCE</scope>
</reference>
<dbReference type="UCSC" id="CG11411-RA">
    <property type="organism name" value="d. melanogaster"/>
</dbReference>
<reference evidence="5 9" key="7">
    <citation type="journal article" date="2002" name="Genome Biol.">
        <title>Heterochromatic sequences in a Drosophila whole-genome shotgun assembly.</title>
        <authorList>
            <person name="Hoskins R.A."/>
            <person name="Smith C.D."/>
            <person name="Carlson J.W."/>
            <person name="Carvalho A.B."/>
            <person name="Halpern A."/>
            <person name="Kaminker J.S."/>
            <person name="Kennedy C."/>
            <person name="Mungall C.J."/>
            <person name="Sullivan B.A."/>
            <person name="Sutton G.G."/>
            <person name="Yasuhara J.C."/>
            <person name="Wakimoto B.T."/>
            <person name="Myers E.W."/>
            <person name="Celniker S.E."/>
            <person name="Rubin G.M."/>
            <person name="Karpen G.H."/>
        </authorList>
    </citation>
    <scope>NUCLEOTIDE SEQUENCE [LARGE SCALE GENOMIC DNA]</scope>
    <source>
        <strain evidence="9">Berkeley</strain>
    </source>
</reference>
<protein>
    <submittedName>
        <fullName evidence="7">EG:8D8.1 protein</fullName>
    </submittedName>
    <submittedName>
        <fullName evidence="5">Female sterile (1) nasrat</fullName>
    </submittedName>
    <submittedName>
        <fullName evidence="6">RE10379p</fullName>
    </submittedName>
</protein>
<feature type="signal peptide" evidence="4">
    <location>
        <begin position="1"/>
        <end position="15"/>
    </location>
</feature>
<reference evidence="5" key="15">
    <citation type="journal article" date="2015" name="Genome Res.">
        <title>The Release 6 reference sequence of the Drosophila melanogaster genome.</title>
        <authorList>
            <person name="Hoskins R.A."/>
            <person name="Carlson J.W."/>
            <person name="Wan K.H."/>
            <person name="Park S."/>
            <person name="Mendez I."/>
            <person name="Galle S.E."/>
            <person name="Booth B.W."/>
            <person name="Pfeiffer B.D."/>
            <person name="George R.A."/>
            <person name="Svirskas R."/>
            <person name="Krzywinski M."/>
            <person name="Schein J."/>
            <person name="Accardo M.C."/>
            <person name="Damia E."/>
            <person name="Messina G."/>
            <person name="Mendez-Lago M."/>
            <person name="de Pablos B."/>
            <person name="Demakova O.V."/>
            <person name="Andreyeva E.N."/>
            <person name="Boldyreva L.V."/>
            <person name="Marra M."/>
            <person name="Carvalho A.B."/>
            <person name="Dimitri P."/>
            <person name="Villasante A."/>
            <person name="Zhimulev I.F."/>
            <person name="Rubin G.M."/>
            <person name="Karpen G.H."/>
            <person name="Celniker S.E."/>
        </authorList>
    </citation>
    <scope>NUCLEOTIDE SEQUENCE</scope>
</reference>
<dbReference type="GO" id="GO:0005576">
    <property type="term" value="C:extracellular region"/>
    <property type="evidence" value="ECO:0007669"/>
    <property type="project" value="UniProtKB-SubCell"/>
</dbReference>
<dbReference type="AGR" id="FB:FBgn0004650"/>
<dbReference type="EMBL" id="AL022018">
    <property type="protein sequence ID" value="CAA17682.1"/>
    <property type="molecule type" value="Genomic_DNA"/>
</dbReference>
<evidence type="ECO:0000256" key="2">
    <source>
        <dbReference type="ARBA" id="ARBA00022525"/>
    </source>
</evidence>
<dbReference type="RefSeq" id="NP_569901.1">
    <property type="nucleotide sequence ID" value="NM_130545.3"/>
</dbReference>
<reference evidence="9" key="6">
    <citation type="journal article" date="2002" name="Genome Biol.">
        <title>The transposable elements of the Drosophila melanogaster euchromatin: a genomics perspective.</title>
        <authorList>
            <person name="Kaminker J.S."/>
            <person name="Bergman C.M."/>
            <person name="Kronmiller B."/>
            <person name="Carlson J."/>
            <person name="Svirskas R."/>
            <person name="Patel S."/>
            <person name="Frise E."/>
            <person name="Wheeler D.A."/>
            <person name="Lewis S.E."/>
            <person name="Rubin G.M."/>
            <person name="Ashburner M."/>
            <person name="Celniker S.E."/>
        </authorList>
    </citation>
    <scope>NUCLEOTIDE SEQUENCE [LARGE SCALE GENOMIC DNA]</scope>
    <source>
        <strain evidence="9">Berkeley</strain>
    </source>
</reference>
<evidence type="ECO:0000256" key="4">
    <source>
        <dbReference type="SAM" id="SignalP"/>
    </source>
</evidence>
<accession>O76904</accession>
<evidence type="ECO:0000313" key="6">
    <source>
        <dbReference type="EMBL" id="AAM48395.1"/>
    </source>
</evidence>
<reference evidence="9" key="5">
    <citation type="journal article" date="2002" name="Genome Biol.">
        <title>Annotation of the Drosophila melanogaster euchromatic genome: a systematic review.</title>
        <authorList>
            <person name="Misra S."/>
            <person name="Crosby M.A."/>
            <person name="Mungall C.J."/>
            <person name="Matthews B.B."/>
            <person name="Campbell K.S."/>
            <person name="Hradecky P."/>
            <person name="Huang Y."/>
            <person name="Kaminker J.S."/>
            <person name="Millburn G.H."/>
            <person name="Prochnik S.E."/>
            <person name="Smith C.D."/>
            <person name="Tupy J.L."/>
            <person name="Whitfied E.J."/>
            <person name="Bayraktaroglu L."/>
            <person name="Berman B.P."/>
            <person name="Bettencourt B.R."/>
            <person name="Celniker S.E."/>
            <person name="de Grey A.D."/>
            <person name="Drysdale R.A."/>
            <person name="Harris N.L."/>
            <person name="Richter J."/>
            <person name="Russo S."/>
            <person name="Schroeder A.J."/>
            <person name="Shu S.Q."/>
            <person name="Stapleton M."/>
            <person name="Yamada C."/>
            <person name="Ashburner M."/>
            <person name="Gelbart W.M."/>
            <person name="Rubin G.M."/>
            <person name="Lewis S.E."/>
        </authorList>
    </citation>
    <scope>GENOME REANNOTATION</scope>
    <source>
        <strain evidence="9">Berkeley</strain>
    </source>
</reference>
<evidence type="ECO:0000313" key="9">
    <source>
        <dbReference type="Proteomes" id="UP000000803"/>
    </source>
</evidence>
<proteinExistence type="evidence at transcript level"/>
<feature type="region of interest" description="Disordered" evidence="3">
    <location>
        <begin position="1923"/>
        <end position="1945"/>
    </location>
</feature>
<dbReference type="GO" id="GO:0009986">
    <property type="term" value="C:cell surface"/>
    <property type="evidence" value="ECO:0000318"/>
    <property type="project" value="GO_Central"/>
</dbReference>
<keyword evidence="9" id="KW-1185">Reference proteome</keyword>
<reference evidence="6" key="8">
    <citation type="submission" date="2002-06" db="EMBL/GenBank/DDBJ databases">
        <authorList>
            <person name="Stapleton M."/>
            <person name="Brokstein P."/>
            <person name="Hong L."/>
            <person name="Agbayani A."/>
            <person name="Carlson J."/>
            <person name="Champe M."/>
            <person name="Chavez C."/>
            <person name="Dorsett V."/>
            <person name="Dresnek D."/>
            <person name="Farfan D."/>
            <person name="Frise E."/>
            <person name="George R."/>
            <person name="Gonzalez M."/>
            <person name="Guarin H."/>
            <person name="Kronmiller B."/>
            <person name="Li P."/>
            <person name="Liao G."/>
            <person name="Miranda A."/>
            <person name="Mungall C.J."/>
            <person name="Nunoo J."/>
            <person name="Pacleb J."/>
            <person name="Paragas V."/>
            <person name="Park S."/>
            <person name="Patel S."/>
            <person name="Phouanenavong S."/>
            <person name="Wan K."/>
            <person name="Yu C."/>
            <person name="Lewis S.E."/>
            <person name="Rubin G.M."/>
            <person name="Celniker S."/>
        </authorList>
    </citation>
    <scope>NUCLEOTIDE SEQUENCE</scope>
    <source>
        <strain evidence="6">Berkeley</strain>
    </source>
</reference>
<dbReference type="PIR" id="T13612">
    <property type="entry name" value="T13612"/>
</dbReference>
<dbReference type="OMA" id="SAQLIWP"/>
<dbReference type="PANTHER" id="PTHR22918:SF6">
    <property type="entry name" value="EG:8D8.1 PROTEIN-RELATED"/>
    <property type="match status" value="1"/>
</dbReference>
<reference evidence="7" key="1">
    <citation type="submission" date="1998-03" db="EMBL/GenBank/DDBJ databases">
        <title>Sequencing the distal X chromosome of Drosophila melanogaster.</title>
        <authorList>
            <person name="Papagiannakis G."/>
            <person name="Spanos L."/>
            <person name="Cox S."/>
            <person name="Siden-Kiamos I."/>
            <person name="Louis C."/>
        </authorList>
    </citation>
    <scope>NUCLEOTIDE SEQUENCE</scope>
</reference>
<evidence type="ECO:0000256" key="3">
    <source>
        <dbReference type="SAM" id="MobiDB-lite"/>
    </source>
</evidence>
<evidence type="ECO:0000256" key="1">
    <source>
        <dbReference type="ARBA" id="ARBA00004613"/>
    </source>
</evidence>
<dbReference type="Bgee" id="FBgn0004650">
    <property type="expression patterns" value="Expressed in oocyte and 27 other cell types or tissues"/>
</dbReference>
<dbReference type="GeneID" id="45973"/>
<evidence type="ECO:0000313" key="8">
    <source>
        <dbReference type="FlyBase" id="FBgn0004650"/>
    </source>
</evidence>
<reference evidence="5 9" key="11">
    <citation type="journal article" date="2007" name="Science">
        <title>The Release 5.1 annotation of Drosophila melanogaster heterochromatin.</title>
        <authorList>
            <person name="Smith C.D."/>
            <person name="Shu S."/>
            <person name="Mungall C.J."/>
            <person name="Karpen G.H."/>
        </authorList>
    </citation>
    <scope>NUCLEOTIDE SEQUENCE [LARGE SCALE GENOMIC DNA]</scope>
    <source>
        <strain evidence="9">Berkeley</strain>
    </source>
</reference>
<dbReference type="GO" id="GO:0007362">
    <property type="term" value="P:terminal region determination"/>
    <property type="evidence" value="ECO:0000315"/>
    <property type="project" value="FlyBase"/>
</dbReference>
<dbReference type="AlphaFoldDB" id="O76904"/>
<dbReference type="GO" id="GO:0060388">
    <property type="term" value="C:vitelline envelope"/>
    <property type="evidence" value="ECO:0000314"/>
    <property type="project" value="FlyBase"/>
</dbReference>
<reference evidence="5" key="16">
    <citation type="submission" date="2023-12" db="EMBL/GenBank/DDBJ databases">
        <authorList>
            <consortium name="FlyBase"/>
        </authorList>
    </citation>
    <scope>NUCLEOTIDE SEQUENCE</scope>
</reference>
<dbReference type="GO" id="GO:0009897">
    <property type="term" value="C:external side of plasma membrane"/>
    <property type="evidence" value="ECO:0000314"/>
    <property type="project" value="FlyBase"/>
</dbReference>
<dbReference type="eggNOG" id="ENOG502RZ4E">
    <property type="taxonomic scope" value="Eukaryota"/>
</dbReference>
<organism evidence="5 9">
    <name type="scientific">Drosophila melanogaster</name>
    <name type="common">Fruit fly</name>
    <dbReference type="NCBI Taxonomy" id="7227"/>
    <lineage>
        <taxon>Eukaryota</taxon>
        <taxon>Metazoa</taxon>
        <taxon>Ecdysozoa</taxon>
        <taxon>Arthropoda</taxon>
        <taxon>Hexapoda</taxon>
        <taxon>Insecta</taxon>
        <taxon>Pterygota</taxon>
        <taxon>Neoptera</taxon>
        <taxon>Endopterygota</taxon>
        <taxon>Diptera</taxon>
        <taxon>Brachycera</taxon>
        <taxon>Muscomorpha</taxon>
        <taxon>Ephydroidea</taxon>
        <taxon>Drosophilidae</taxon>
        <taxon>Drosophila</taxon>
        <taxon>Sophophora</taxon>
    </lineage>
</organism>
<sequence>MLIWHLLLWPALIASAPPRPLTDQKAEVAKLRSELEKALEHDDGGAPPGVVVAPTWTQQAGQMPLGKTSKVVVDHSSLSSASAIRQEIQQAVAHQGQNQEVLQLEALLKARGSSKESTAQVSTSRQEVLGATVQEANVVESHSTSQTVDLEQLQRLELSKRRTRDMLVLGRIEELLNYSMPTDVDRWLTLQANGSVFLVGQQQEGLLVLSEEFTPLQSYVHPFPITAMLGTDRWNRRVHMQEGLLVMASQDQLIWLRLEPSLGLKPIWHWTIGSHVTKIRAFNMEGQDYLALVANHTLNIYVYDLEAEEFWIAQRVQMAETISNLAILDTGRELLLAVGQWDEVLIYACTSKGQPLHLRQQVAAPEVAGVTAFQMGGRSYLALGGIMPQILVYVQGQLVPRTILGQNFGFVDHYLPIPVRSYRDDLLLLVQHRVVFDTHSLLVLEVLVWNGEAFEAGLPPPCGTAYGAGCMLDQDREAGISGAVLLRRSTNQPPLVVVPRKEAPTGIFVLETQLLARNSETQDLLEIRQFMQDWVHEQEELIQLAEELLAEKSESQYIEELSTPLVVSEGGTVEELFVNEARWTGADAVVDVSSLLQQILLLDGEMSSRRSKRQPETLFNFHYEQLEVEAVDSVELNLEKLNHETFYIRNGSLDLHLGTLNVQQLELLEAPKLELVPVHGAESYKILKMATDLDSIFINEMEWDKLLQDLVWRHQPLKLSQLHVEGPVIFEDVLSLHSLNDLSFPGDYLWSQGNETSVVQAPKEFTQTLSANAVDTTGTINAVYPHDVITLSDSQEWPGLVTFSHLEVSEELELNGSAQGRQFEEAPLNPTLLESRVISADCHFEQLLVRGPLRLLGKVDNDSFGSLLGDLVQRSPNSAQELQISGQKRVDQLLLPVDAHIADNQLSGIFLNDFVTKHTPQTLSNLSQLGGYVYFHQLELGKESSYDGVRLEELLSKSLRLDSPFPLSSPHTRLRFVGHAPNFTRLQVENTLNKVPLSSGYQLLHEPLHLGRANFSRLMAGQAQVNYDVSGNGLLNGRSLIRILQEQPRTWSGEVHVQELILPQGVQANQLQGIKADLLLDFLQQLDELPLLILQGRIQVERIAVNGSVQAAETLNMQPFHELQRQVVWLDRQNELGTRWVLKESPQFQQNLQVLGSFNERLLPELLDDIVLRSDAHEVLIEGTKSFLAPVNTKELHLAALNGIPFNHMANKLSPLHLTGNVRIQGRIFVEDLQLNGQVNGDPDIPADLQKLLRWDPNAGGFVHRGVVELPKKELERLVVLGHLKNRSREPVQELFDQLVFKQQRGIHLHGHKTFTGRLRIEDGAHIKFFNGRNLEQFLENLIYVDSQGEIRLETPVRFAADVKMDHLEADRLVLSGELLNGCNVSQWLRDTIRVDRDFQQPEIAFAKGSLDGNFLEVEELNEVNLSLVVTRFTEQQLSDPLEADDLLLDGQLVVRGTVNGYNLPEEYANTLMINPLREQQVDTPLLLSNIFVTGPLEVTAPVHGLNISDVAILGEDPVLLQSPLYFDTLHAPFLRAQQNINGFDFRAWYGGSLWARGREQQEISGNWRVKKLQVKQGDELRPRRQTAEESYREFCEGLVRILLPYKVQKLRRRFDLNQERDQENIRRVFALEAPGGISYLLINERGCWTRIHRWNGSLFDRSGAFKSGPVDEAVALRVGNTSSNQDFAFMTSYELQDDQNEPSLNCSAVKPILLSWNLNKTKSTTEHMELSADTLRNLKDQYEQLKNQPLPNPSYQQAFKYLQRPSIKSQLGSQWQENKHELSPSEMARMRRRLLDTLEFRLQAEVNITQLSIPESDLFDEHLVEDFLELMRQLRTLRRRLDTETLPLPNTPARVLAARSAQLIWPTLQELREVSSGNDSSFQEQVLEQTLLDVLMLANEENGSGDDEKLHAVIQRLRNLKGELQGQEEDDEGPAASYSDRNEQRLPLPEVDWRPIQTLRLAVGPANRPRLLYARLTVVTPTDGPPPTTPSTAPAAHIQLHHANGSLFQTLAGEHGARHLTSLRVRDETLLAFMEGCCRIRVLIYRGVQGFVDFVRFPAPAQEAKSGDGEVLQLLSLRLPLNRPPGAMYLLAVVQARRVTFYEVVVAGLLEPWLQCP</sequence>
<dbReference type="IntAct" id="O76904">
    <property type="interactions" value="2"/>
</dbReference>
<gene>
    <name evidence="5 8" type="primary">fs(1)N</name>
    <name evidence="5" type="synonym">371</name>
    <name evidence="5" type="synonym">8D8.1</name>
    <name evidence="5" type="synonym">Dmel\CG11411</name>
    <name evidence="5" type="synonym">EG:8D8.1</name>
    <name evidence="5" type="synonym">fs(1)[nas]</name>
    <name evidence="5" type="synonym">fs(1)A371</name>
    <name evidence="5" type="synonym">fs(1)K1540</name>
    <name evidence="5" type="synonym">fs(1)M6</name>
    <name evidence="5" type="synonym">Fs(1)N</name>
    <name evidence="5" type="synonym">fs(1)Nas</name>
    <name evidence="5" type="synonym">fs(1)Nasrat</name>
    <name evidence="5" type="synonym">Nas</name>
    <name evidence="5" type="synonym">nas</name>
    <name evidence="5 8" type="ORF">CG11411</name>
    <name evidence="5" type="ORF">Dmel_CG11411</name>
</gene>
<dbReference type="GO" id="GO:0008201">
    <property type="term" value="F:heparin binding"/>
    <property type="evidence" value="ECO:0000318"/>
    <property type="project" value="GO_Central"/>
</dbReference>
<comment type="subcellular location">
    <subcellularLocation>
        <location evidence="1">Secreted</location>
    </subcellularLocation>
</comment>
<dbReference type="VEuPathDB" id="VectorBase:FBgn0004650"/>
<dbReference type="PANTHER" id="PTHR22918">
    <property type="entry name" value="SEMINAL PLASMA PROTEIN"/>
    <property type="match status" value="1"/>
</dbReference>
<keyword evidence="2" id="KW-0964">Secreted</keyword>
<dbReference type="STRING" id="7227.FBpp0070200"/>
<evidence type="ECO:0000313" key="7">
    <source>
        <dbReference type="EMBL" id="CAA17682.1"/>
    </source>
</evidence>
<name>O76904_DROME</name>
<dbReference type="FlyBase" id="FBgn0004650">
    <property type="gene designation" value="fs(1)N"/>
</dbReference>
<reference evidence="5 9" key="9">
    <citation type="journal article" date="2005" name="PLoS Comput. Biol.">
        <title>Combined evidence annotation of transposable elements in genome sequences.</title>
        <authorList>
            <person name="Quesneville H."/>
            <person name="Bergman C.M."/>
            <person name="Andrieu O."/>
            <person name="Autard D."/>
            <person name="Nouaud D."/>
            <person name="Ashburner M."/>
            <person name="Anxolabehere D."/>
        </authorList>
    </citation>
    <scope>NUCLEOTIDE SEQUENCE [LARGE SCALE GENOMIC DNA]</scope>
    <source>
        <strain evidence="9">Berkeley</strain>
    </source>
</reference>
<dbReference type="CTD" id="45973"/>
<reference evidence="5 9" key="3">
    <citation type="journal article" date="2000" name="Science">
        <title>The genome sequence of Drosophila melanogaster.</title>
        <authorList>
            <person name="Adams M.D."/>
            <person name="Celniker S.E."/>
            <person name="Holt R.A."/>
            <person name="Evans C.A."/>
            <person name="Gocayne J.D."/>
            <person name="Amanatides P.G."/>
            <person name="Scherer S.E."/>
            <person name="Li P.W."/>
            <person name="Hoskins R.A."/>
            <person name="Galle R.F."/>
            <person name="George R.A."/>
            <person name="Lewis S.E."/>
            <person name="Richards S."/>
            <person name="Ashburner M."/>
            <person name="Henderson S.N."/>
            <person name="Sutton G.G."/>
            <person name="Wortman J.R."/>
            <person name="Yandell M.D."/>
            <person name="Zhang Q."/>
            <person name="Chen L.X."/>
            <person name="Brandon R.C."/>
            <person name="Rogers Y.H."/>
            <person name="Blazej R.G."/>
            <person name="Champe M."/>
            <person name="Pfeiffer B.D."/>
            <person name="Wan K.H."/>
            <person name="Doyle C."/>
            <person name="Baxter E.G."/>
            <person name="Helt G."/>
            <person name="Nelson C.R."/>
            <person name="Gabor G.L."/>
            <person name="Abril J.F."/>
            <person name="Agbayani A."/>
            <person name="An H.J."/>
            <person name="Andrews-Pfannkoch C."/>
            <person name="Baldwin D."/>
            <person name="Ballew R.M."/>
            <person name="Basu A."/>
            <person name="Baxendale J."/>
            <person name="Bayraktaroglu L."/>
            <person name="Beasley E.M."/>
            <person name="Beeson K.Y."/>
            <person name="Benos P.V."/>
            <person name="Berman B.P."/>
            <person name="Bhandari D."/>
            <person name="Bolshakov S."/>
            <person name="Borkova D."/>
            <person name="Botchan M.R."/>
            <person name="Bouck J."/>
            <person name="Brokstein P."/>
            <person name="Brottier P."/>
            <person name="Burtis K.C."/>
            <person name="Busam D.A."/>
            <person name="Butler H."/>
            <person name="Cadieu E."/>
            <person name="Center A."/>
            <person name="Chandra I."/>
            <person name="Cherry J.M."/>
            <person name="Cawley S."/>
            <person name="Dahlke C."/>
            <person name="Davenport L.B."/>
            <person name="Davies P."/>
            <person name="de Pablos B."/>
            <person name="Delcher A."/>
            <person name="Deng Z."/>
            <person name="Mays A.D."/>
            <person name="Dew I."/>
            <person name="Dietz S.M."/>
            <person name="Dodson K."/>
            <person name="Doup L.E."/>
            <person name="Downes M."/>
            <person name="Dugan-Rocha S."/>
            <person name="Dunkov B.C."/>
            <person name="Dunn P."/>
            <person name="Durbin K.J."/>
            <person name="Evangelista C.C."/>
            <person name="Ferraz C."/>
            <person name="Ferriera S."/>
            <person name="Fleischmann W."/>
            <person name="Fosler C."/>
            <person name="Gabrielian A.E."/>
            <person name="Garg N.S."/>
            <person name="Gelbart W.M."/>
            <person name="Glasser K."/>
            <person name="Glodek A."/>
            <person name="Gong F."/>
            <person name="Gorrell J.H."/>
            <person name="Gu Z."/>
            <person name="Guan P."/>
            <person name="Harris M."/>
            <person name="Harris N.L."/>
            <person name="Harvey D."/>
            <person name="Heiman T.J."/>
            <person name="Hernandez J.R."/>
            <person name="Houck J."/>
            <person name="Hostin D."/>
            <person name="Houston K.A."/>
            <person name="Howland T.J."/>
            <person name="Wei M.H."/>
            <person name="Ibegwam C."/>
            <person name="Jalali M."/>
            <person name="Kalush F."/>
            <person name="Karpen G.H."/>
            <person name="Ke Z."/>
            <person name="Kennison J.A."/>
            <person name="Ketchum K.A."/>
            <person name="Kimmel B.E."/>
            <person name="Kodira C.D."/>
            <person name="Kraft C."/>
            <person name="Kravitz S."/>
            <person name="Kulp D."/>
            <person name="Lai Z."/>
            <person name="Lasko P."/>
            <person name="Lei Y."/>
            <person name="Levitsky A.A."/>
            <person name="Li J."/>
            <person name="Li Z."/>
            <person name="Liang Y."/>
            <person name="Lin X."/>
            <person name="Liu X."/>
            <person name="Mattei B."/>
            <person name="McIntosh T.C."/>
            <person name="McLeod M.P."/>
            <person name="McPherson D."/>
            <person name="Merkulov G."/>
            <person name="Milshina N.V."/>
            <person name="Mobarry C."/>
            <person name="Morris J."/>
            <person name="Moshrefi A."/>
            <person name="Mount S.M."/>
            <person name="Moy M."/>
            <person name="Murphy B."/>
            <person name="Murphy L."/>
            <person name="Muzny D.M."/>
            <person name="Nelson D.L."/>
            <person name="Nelson D.R."/>
            <person name="Nelson K.A."/>
            <person name="Nixon K."/>
            <person name="Nusskern D.R."/>
            <person name="Pacleb J.M."/>
            <person name="Palazzolo M."/>
            <person name="Pittman G.S."/>
            <person name="Pan S."/>
            <person name="Pollard J."/>
            <person name="Puri V."/>
            <person name="Reese M.G."/>
            <person name="Reinert K."/>
            <person name="Remington K."/>
            <person name="Saunders R.D."/>
            <person name="Scheeler F."/>
            <person name="Shen H."/>
            <person name="Shue B.C."/>
            <person name="Siden-Kiamos I."/>
            <person name="Simpson M."/>
            <person name="Skupski M.P."/>
            <person name="Smith T."/>
            <person name="Spier E."/>
            <person name="Spradling A.C."/>
            <person name="Stapleton M."/>
            <person name="Strong R."/>
            <person name="Sun E."/>
            <person name="Svirskas R."/>
            <person name="Tector C."/>
            <person name="Turner R."/>
            <person name="Venter E."/>
            <person name="Wang A.H."/>
            <person name="Wang X."/>
            <person name="Wang Z.Y."/>
            <person name="Wassarman D.A."/>
            <person name="Weinstock G.M."/>
            <person name="Weissenbach J."/>
            <person name="Williams S.M."/>
            <person name="WoodageT"/>
            <person name="Worley K.C."/>
            <person name="Wu D."/>
            <person name="Yang S."/>
            <person name="Yao Q.A."/>
            <person name="Ye J."/>
            <person name="Yeh R.F."/>
            <person name="Zaveri J.S."/>
            <person name="Zhan M."/>
            <person name="Zhang G."/>
            <person name="Zhao Q."/>
            <person name="Zheng L."/>
            <person name="Zheng X.H."/>
            <person name="Zhong F.N."/>
            <person name="Zhong W."/>
            <person name="Zhou X."/>
            <person name="Zhu S."/>
            <person name="Zhu X."/>
            <person name="Smith H.O."/>
            <person name="Gibbs R.A."/>
            <person name="Myers E.W."/>
            <person name="Rubin G.M."/>
            <person name="Venter J.C."/>
        </authorList>
    </citation>
    <scope>NUCLEOTIDE SEQUENCE [LARGE SCALE GENOMIC DNA]</scope>
    <source>
        <strain evidence="9">Berkeley</strain>
    </source>
</reference>
<reference evidence="5 9" key="12">
    <citation type="journal article" date="2007" name="Science">
        <title>Sequence finishing and mapping of Drosophila melanogaster heterochromatin.</title>
        <authorList>
            <person name="Hoskins R.A."/>
            <person name="Carlson J.W."/>
            <person name="Kennedy C."/>
            <person name="Acevedo D."/>
            <person name="Evans-Holm M."/>
            <person name="Frise E."/>
            <person name="Wan K.H."/>
            <person name="Park S."/>
            <person name="Mendez-Lago M."/>
            <person name="Rossi F."/>
            <person name="Villasante A."/>
            <person name="Dimitri P."/>
            <person name="Karpen G.H."/>
            <person name="Celniker S.E."/>
        </authorList>
    </citation>
    <scope>NUCLEOTIDE SEQUENCE [LARGE SCALE GENOMIC DNA]</scope>
    <source>
        <strain evidence="9">Berkeley</strain>
    </source>
</reference>
<keyword evidence="4" id="KW-0732">Signal</keyword>
<dbReference type="KEGG" id="dme:Dmel_CG11411"/>
<dbReference type="BioGRID-ORCS" id="45973">
    <property type="hits" value="0 hits in 1 CRISPR screen"/>
</dbReference>